<proteinExistence type="predicted"/>
<keyword evidence="2" id="KW-0812">Transmembrane</keyword>
<evidence type="ECO:0000256" key="2">
    <source>
        <dbReference type="SAM" id="Phobius"/>
    </source>
</evidence>
<keyword evidence="2" id="KW-0472">Membrane</keyword>
<comment type="caution">
    <text evidence="4">The sequence shown here is derived from an EMBL/GenBank/DDBJ whole genome shotgun (WGS) entry which is preliminary data.</text>
</comment>
<dbReference type="SUPFAM" id="SSF117892">
    <property type="entry name" value="Band 7/SPFH domain"/>
    <property type="match status" value="1"/>
</dbReference>
<dbReference type="Pfam" id="PF01145">
    <property type="entry name" value="Band_7"/>
    <property type="match status" value="1"/>
</dbReference>
<evidence type="ECO:0000259" key="3">
    <source>
        <dbReference type="SMART" id="SM00244"/>
    </source>
</evidence>
<reference evidence="4" key="1">
    <citation type="submission" date="2020-10" db="EMBL/GenBank/DDBJ databases">
        <authorList>
            <person name="Gilroy R."/>
        </authorList>
    </citation>
    <scope>NUCLEOTIDE SEQUENCE</scope>
    <source>
        <strain evidence="4">ChiSjej4B22-8349</strain>
    </source>
</reference>
<evidence type="ECO:0000313" key="5">
    <source>
        <dbReference type="Proteomes" id="UP000824130"/>
    </source>
</evidence>
<accession>A0A9D1N8E6</accession>
<dbReference type="PANTHER" id="PTHR43446">
    <property type="entry name" value="MEMBRANE PROTEIN-RELATED"/>
    <property type="match status" value="1"/>
</dbReference>
<dbReference type="CDD" id="cd03402">
    <property type="entry name" value="SPFH_like_u2"/>
    <property type="match status" value="1"/>
</dbReference>
<name>A0A9D1N8E6_9FIRM</name>
<keyword evidence="2" id="KW-1133">Transmembrane helix</keyword>
<keyword evidence="1" id="KW-0175">Coiled coil</keyword>
<evidence type="ECO:0000313" key="4">
    <source>
        <dbReference type="EMBL" id="HIU96513.1"/>
    </source>
</evidence>
<evidence type="ECO:0000256" key="1">
    <source>
        <dbReference type="SAM" id="Coils"/>
    </source>
</evidence>
<dbReference type="EMBL" id="DVOB01000158">
    <property type="protein sequence ID" value="HIU96513.1"/>
    <property type="molecule type" value="Genomic_DNA"/>
</dbReference>
<feature type="transmembrane region" description="Helical" evidence="2">
    <location>
        <begin position="20"/>
        <end position="41"/>
    </location>
</feature>
<feature type="transmembrane region" description="Helical" evidence="2">
    <location>
        <begin position="47"/>
        <end position="67"/>
    </location>
</feature>
<protein>
    <submittedName>
        <fullName evidence="4">SPFH domain-containing protein</fullName>
    </submittedName>
</protein>
<feature type="domain" description="Band 7" evidence="3">
    <location>
        <begin position="65"/>
        <end position="265"/>
    </location>
</feature>
<dbReference type="Gene3D" id="3.30.479.30">
    <property type="entry name" value="Band 7 domain"/>
    <property type="match status" value="1"/>
</dbReference>
<reference evidence="4" key="2">
    <citation type="journal article" date="2021" name="PeerJ">
        <title>Extensive microbial diversity within the chicken gut microbiome revealed by metagenomics and culture.</title>
        <authorList>
            <person name="Gilroy R."/>
            <person name="Ravi A."/>
            <person name="Getino M."/>
            <person name="Pursley I."/>
            <person name="Horton D.L."/>
            <person name="Alikhan N.F."/>
            <person name="Baker D."/>
            <person name="Gharbi K."/>
            <person name="Hall N."/>
            <person name="Watson M."/>
            <person name="Adriaenssens E.M."/>
            <person name="Foster-Nyarko E."/>
            <person name="Jarju S."/>
            <person name="Secka A."/>
            <person name="Antonio M."/>
            <person name="Oren A."/>
            <person name="Chaudhuri R.R."/>
            <person name="La Ragione R."/>
            <person name="Hildebrand F."/>
            <person name="Pallen M.J."/>
        </authorList>
    </citation>
    <scope>NUCLEOTIDE SEQUENCE</scope>
    <source>
        <strain evidence="4">ChiSjej4B22-8349</strain>
    </source>
</reference>
<dbReference type="PANTHER" id="PTHR43446:SF1">
    <property type="entry name" value="BAND 7 DOMAIN-CONTAINING PROTEIN"/>
    <property type="match status" value="1"/>
</dbReference>
<feature type="coiled-coil region" evidence="1">
    <location>
        <begin position="222"/>
        <end position="249"/>
    </location>
</feature>
<sequence length="332" mass="36349">MIKNDVKERELKPMSGMAMLFINSIGTLVGIALCIAGPAMFDGGVAVLLVIAGVIMFLVFMICFCGLKIVNPNEALVLTLFGKYHGTIKKDGFYFVNPFATGFNPTAQGALDAMKEELAEASKKGGQKKNNKHNTGKKVSTKTMTLNNSQQKVNDVQGNPVVIGSIVIWRVGDPTKAVFNVENYFEYLSIQCDSTIRNTARLYPYDTIDQENDEMTLRGSSLEIAQNMKEELQEKVADAGIEIMEVRITHLAYAEEIAAAMLKRQQAAATIAAREKIVEGAVGMVRMALDKLEDDDLVVLDDERKAAMVSNLLVVLCGDKEPQPIVNSGNIY</sequence>
<dbReference type="InterPro" id="IPR001107">
    <property type="entry name" value="Band_7"/>
</dbReference>
<dbReference type="AlphaFoldDB" id="A0A9D1N8E6"/>
<dbReference type="Proteomes" id="UP000824130">
    <property type="component" value="Unassembled WGS sequence"/>
</dbReference>
<dbReference type="InterPro" id="IPR036013">
    <property type="entry name" value="Band_7/SPFH_dom_sf"/>
</dbReference>
<dbReference type="SMART" id="SM00244">
    <property type="entry name" value="PHB"/>
    <property type="match status" value="1"/>
</dbReference>
<organism evidence="4 5">
    <name type="scientific">Candidatus Allocopromorpha excrementipullorum</name>
    <dbReference type="NCBI Taxonomy" id="2840743"/>
    <lineage>
        <taxon>Bacteria</taxon>
        <taxon>Bacillati</taxon>
        <taxon>Bacillota</taxon>
        <taxon>Clostridia</taxon>
        <taxon>Eubacteriales</taxon>
        <taxon>Eubacteriaceae</taxon>
        <taxon>Eubacteriaceae incertae sedis</taxon>
        <taxon>Candidatus Allocopromorpha</taxon>
    </lineage>
</organism>
<gene>
    <name evidence="4" type="ORF">IAD25_07410</name>
</gene>